<dbReference type="InterPro" id="IPR013087">
    <property type="entry name" value="Znf_C2H2_type"/>
</dbReference>
<evidence type="ECO:0000313" key="3">
    <source>
        <dbReference type="Proteomes" id="UP000887574"/>
    </source>
</evidence>
<evidence type="ECO:0000256" key="1">
    <source>
        <dbReference type="SAM" id="MobiDB-lite"/>
    </source>
</evidence>
<feature type="domain" description="C2H2-type" evidence="2">
    <location>
        <begin position="75"/>
        <end position="96"/>
    </location>
</feature>
<organism evidence="3 4">
    <name type="scientific">Ditylenchus dipsaci</name>
    <dbReference type="NCBI Taxonomy" id="166011"/>
    <lineage>
        <taxon>Eukaryota</taxon>
        <taxon>Metazoa</taxon>
        <taxon>Ecdysozoa</taxon>
        <taxon>Nematoda</taxon>
        <taxon>Chromadorea</taxon>
        <taxon>Rhabditida</taxon>
        <taxon>Tylenchina</taxon>
        <taxon>Tylenchomorpha</taxon>
        <taxon>Sphaerularioidea</taxon>
        <taxon>Anguinidae</taxon>
        <taxon>Anguininae</taxon>
        <taxon>Ditylenchus</taxon>
    </lineage>
</organism>
<accession>A0A915EE85</accession>
<evidence type="ECO:0000313" key="4">
    <source>
        <dbReference type="WBParaSite" id="jg4389"/>
    </source>
</evidence>
<feature type="compositionally biased region" description="Basic and acidic residues" evidence="1">
    <location>
        <begin position="383"/>
        <end position="393"/>
    </location>
</feature>
<protein>
    <submittedName>
        <fullName evidence="4">C2H2-type domain-containing protein</fullName>
    </submittedName>
</protein>
<dbReference type="SMART" id="SM00355">
    <property type="entry name" value="ZnF_C2H2"/>
    <property type="match status" value="4"/>
</dbReference>
<dbReference type="AlphaFoldDB" id="A0A915EE85"/>
<feature type="compositionally biased region" description="Basic residues" evidence="1">
    <location>
        <begin position="370"/>
        <end position="381"/>
    </location>
</feature>
<feature type="region of interest" description="Disordered" evidence="1">
    <location>
        <begin position="288"/>
        <end position="424"/>
    </location>
</feature>
<name>A0A915EE85_9BILA</name>
<feature type="compositionally biased region" description="Basic residues" evidence="1">
    <location>
        <begin position="345"/>
        <end position="355"/>
    </location>
</feature>
<proteinExistence type="predicted"/>
<dbReference type="Proteomes" id="UP000887574">
    <property type="component" value="Unplaced"/>
</dbReference>
<feature type="compositionally biased region" description="Polar residues" evidence="1">
    <location>
        <begin position="411"/>
        <end position="424"/>
    </location>
</feature>
<feature type="compositionally biased region" description="Basic and acidic residues" evidence="1">
    <location>
        <begin position="290"/>
        <end position="310"/>
    </location>
</feature>
<dbReference type="WBParaSite" id="jg4389">
    <property type="protein sequence ID" value="jg4389"/>
    <property type="gene ID" value="jg4389"/>
</dbReference>
<dbReference type="PROSITE" id="PS00028">
    <property type="entry name" value="ZINC_FINGER_C2H2_1"/>
    <property type="match status" value="1"/>
</dbReference>
<sequence length="459" mass="52421">MLPNRHLRRRTWLCTQKKMWFTYRQSRGRREIICERERILSGNGGARKGPQPSTSLVDKDSDFVDAQSTSDRLECQLCGHKVSTKKSRRRHVISVHLKLQLACPFCHLMSSEERSWKKHLITHGVNPKKPEGEEGVAVIKERIMYCKQVHVMFERCFPPRIVQNQLRVGKQLSKDMSMRVQSTIEDSKCFICNAEVKSDGERRAHASEHHLKRSLVCPRETCGFTTFIESSMSKHIKEEHKIAHFGLNKIEMKSFYRQRGILLKKLKPVLQMCFPYCASFDNDLRPLSLRRTDSSNPESDRGERSEKTRNSEPSSNSLKVNLRADSKALQTSPLNNSSSPLSSGKNRKRKAKKALRTLCLDSSALPLSSGRKKKNRKRNSIKSKSDLKRRNDEAEGAEVCQPDAKKRRDSNISSRSEISLTHSSSLPMMLDVGVPAKQSKNQNETQVLPDSIGIKIEQV</sequence>
<keyword evidence="3" id="KW-1185">Reference proteome</keyword>
<reference evidence="4" key="1">
    <citation type="submission" date="2022-11" db="UniProtKB">
        <authorList>
            <consortium name="WormBaseParasite"/>
        </authorList>
    </citation>
    <scope>IDENTIFICATION</scope>
</reference>
<evidence type="ECO:0000259" key="2">
    <source>
        <dbReference type="PROSITE" id="PS00028"/>
    </source>
</evidence>
<feature type="compositionally biased region" description="Low complexity" evidence="1">
    <location>
        <begin position="332"/>
        <end position="343"/>
    </location>
</feature>
<dbReference type="Gene3D" id="3.30.160.60">
    <property type="entry name" value="Classic Zinc Finger"/>
    <property type="match status" value="1"/>
</dbReference>